<reference evidence="2 3" key="1">
    <citation type="journal article" date="2019" name="Nat. Ecol. Evol.">
        <title>Megaphylogeny resolves global patterns of mushroom evolution.</title>
        <authorList>
            <person name="Varga T."/>
            <person name="Krizsan K."/>
            <person name="Foldi C."/>
            <person name="Dima B."/>
            <person name="Sanchez-Garcia M."/>
            <person name="Sanchez-Ramirez S."/>
            <person name="Szollosi G.J."/>
            <person name="Szarkandi J.G."/>
            <person name="Papp V."/>
            <person name="Albert L."/>
            <person name="Andreopoulos W."/>
            <person name="Angelini C."/>
            <person name="Antonin V."/>
            <person name="Barry K.W."/>
            <person name="Bougher N.L."/>
            <person name="Buchanan P."/>
            <person name="Buyck B."/>
            <person name="Bense V."/>
            <person name="Catcheside P."/>
            <person name="Chovatia M."/>
            <person name="Cooper J."/>
            <person name="Damon W."/>
            <person name="Desjardin D."/>
            <person name="Finy P."/>
            <person name="Geml J."/>
            <person name="Haridas S."/>
            <person name="Hughes K."/>
            <person name="Justo A."/>
            <person name="Karasinski D."/>
            <person name="Kautmanova I."/>
            <person name="Kiss B."/>
            <person name="Kocsube S."/>
            <person name="Kotiranta H."/>
            <person name="LaButti K.M."/>
            <person name="Lechner B.E."/>
            <person name="Liimatainen K."/>
            <person name="Lipzen A."/>
            <person name="Lukacs Z."/>
            <person name="Mihaltcheva S."/>
            <person name="Morgado L.N."/>
            <person name="Niskanen T."/>
            <person name="Noordeloos M.E."/>
            <person name="Ohm R.A."/>
            <person name="Ortiz-Santana B."/>
            <person name="Ovrebo C."/>
            <person name="Racz N."/>
            <person name="Riley R."/>
            <person name="Savchenko A."/>
            <person name="Shiryaev A."/>
            <person name="Soop K."/>
            <person name="Spirin V."/>
            <person name="Szebenyi C."/>
            <person name="Tomsovsky M."/>
            <person name="Tulloss R.E."/>
            <person name="Uehling J."/>
            <person name="Grigoriev I.V."/>
            <person name="Vagvolgyi C."/>
            <person name="Papp T."/>
            <person name="Martin F.M."/>
            <person name="Miettinen O."/>
            <person name="Hibbett D.S."/>
            <person name="Nagy L.G."/>
        </authorList>
    </citation>
    <scope>NUCLEOTIDE SEQUENCE [LARGE SCALE GENOMIC DNA]</scope>
    <source>
        <strain evidence="2 3">CBS 166.37</strain>
    </source>
</reference>
<evidence type="ECO:0000313" key="3">
    <source>
        <dbReference type="Proteomes" id="UP000308652"/>
    </source>
</evidence>
<evidence type="ECO:0000313" key="2">
    <source>
        <dbReference type="EMBL" id="TFK33387.1"/>
    </source>
</evidence>
<organism evidence="2 3">
    <name type="scientific">Crucibulum laeve</name>
    <dbReference type="NCBI Taxonomy" id="68775"/>
    <lineage>
        <taxon>Eukaryota</taxon>
        <taxon>Fungi</taxon>
        <taxon>Dikarya</taxon>
        <taxon>Basidiomycota</taxon>
        <taxon>Agaricomycotina</taxon>
        <taxon>Agaricomycetes</taxon>
        <taxon>Agaricomycetidae</taxon>
        <taxon>Agaricales</taxon>
        <taxon>Agaricineae</taxon>
        <taxon>Nidulariaceae</taxon>
        <taxon>Crucibulum</taxon>
    </lineage>
</organism>
<sequence>MHAELMHRAPLLMKRDVGRLLLPCCHLLRRCDGATGLIPGFRGTFSFMERGLTALPSPSKSMKPSSPCLPLQTMRVHAACPTSFSTLARHPPTPPSTWTRAAYPSFNMGSRPPPTLPPSTRAHSDHSHILPGNRYSVPCHPSPFDDEDGDERKKITMTRRKGRGRRGEDEERAHPTHAPLLRRGHAPPPAPPPSKQARLIHPSLLFQRGHTPPPTYASSFDSGTPPPPAPLPLTRAHPTRPHHLLQCECTPPTCA</sequence>
<name>A0A5C3LLI6_9AGAR</name>
<accession>A0A5C3LLI6</accession>
<gene>
    <name evidence="2" type="ORF">BDQ12DRAFT_738808</name>
</gene>
<dbReference type="AlphaFoldDB" id="A0A5C3LLI6"/>
<evidence type="ECO:0000256" key="1">
    <source>
        <dbReference type="SAM" id="MobiDB-lite"/>
    </source>
</evidence>
<feature type="compositionally biased region" description="Basic and acidic residues" evidence="1">
    <location>
        <begin position="165"/>
        <end position="174"/>
    </location>
</feature>
<dbReference type="Proteomes" id="UP000308652">
    <property type="component" value="Unassembled WGS sequence"/>
</dbReference>
<proteinExistence type="predicted"/>
<dbReference type="EMBL" id="ML213649">
    <property type="protein sequence ID" value="TFK33387.1"/>
    <property type="molecule type" value="Genomic_DNA"/>
</dbReference>
<feature type="compositionally biased region" description="Basic residues" evidence="1">
    <location>
        <begin position="155"/>
        <end position="164"/>
    </location>
</feature>
<protein>
    <submittedName>
        <fullName evidence="2">Uncharacterized protein</fullName>
    </submittedName>
</protein>
<keyword evidence="3" id="KW-1185">Reference proteome</keyword>
<feature type="region of interest" description="Disordered" evidence="1">
    <location>
        <begin position="107"/>
        <end position="237"/>
    </location>
</feature>